<dbReference type="AlphaFoldDB" id="A0A8H2WS75"/>
<dbReference type="EMBL" id="CAJMWV010000548">
    <property type="protein sequence ID" value="CAE6403314.1"/>
    <property type="molecule type" value="Genomic_DNA"/>
</dbReference>
<evidence type="ECO:0000256" key="1">
    <source>
        <dbReference type="SAM" id="MobiDB-lite"/>
    </source>
</evidence>
<gene>
    <name evidence="2" type="ORF">RDB_LOCUS16150</name>
</gene>
<feature type="region of interest" description="Disordered" evidence="1">
    <location>
        <begin position="588"/>
        <end position="609"/>
    </location>
</feature>
<evidence type="ECO:0000313" key="2">
    <source>
        <dbReference type="EMBL" id="CAE6403314.1"/>
    </source>
</evidence>
<evidence type="ECO:0000313" key="3">
    <source>
        <dbReference type="Proteomes" id="UP000663831"/>
    </source>
</evidence>
<dbReference type="Proteomes" id="UP000663831">
    <property type="component" value="Unassembled WGS sequence"/>
</dbReference>
<organism evidence="2 3">
    <name type="scientific">Rhizoctonia solani</name>
    <dbReference type="NCBI Taxonomy" id="456999"/>
    <lineage>
        <taxon>Eukaryota</taxon>
        <taxon>Fungi</taxon>
        <taxon>Dikarya</taxon>
        <taxon>Basidiomycota</taxon>
        <taxon>Agaricomycotina</taxon>
        <taxon>Agaricomycetes</taxon>
        <taxon>Cantharellales</taxon>
        <taxon>Ceratobasidiaceae</taxon>
        <taxon>Rhizoctonia</taxon>
    </lineage>
</organism>
<proteinExistence type="predicted"/>
<feature type="compositionally biased region" description="Basic and acidic residues" evidence="1">
    <location>
        <begin position="588"/>
        <end position="599"/>
    </location>
</feature>
<comment type="caution">
    <text evidence="2">The sequence shown here is derived from an EMBL/GenBank/DDBJ whole genome shotgun (WGS) entry which is preliminary data.</text>
</comment>
<feature type="region of interest" description="Disordered" evidence="1">
    <location>
        <begin position="1"/>
        <end position="21"/>
    </location>
</feature>
<protein>
    <submittedName>
        <fullName evidence="2">Uncharacterized protein</fullName>
    </submittedName>
</protein>
<name>A0A8H2WS75_9AGAM</name>
<sequence>MDSRYNEDNIPNTEEASDAEASDVLQHEYGYEPTVANDSILSLVEHHFNGSSSIHRKIYGLRSNESRISLLSCHHFSLAKLVQSFFQELSMEQPIDSVVVKFGLYGKKLKPPYHEFVLFELGNTRDSSLRNHVVLDRSRLDGASVLPSIQPSRSAAARDEFRFSCDGDQEKLLERCKLTPYEAIETVDFSADDLLPLYELAIVALATSLQRDRYHLLDANCYWFASLIWEQVLEMYPEAKHEVLREGVRGTFGSLYSYTSDELEREEIEIKMQAMLSHMEAIITEVASTSGGNAFRMSTQGRYDSADPGSPPMLDALNSGSIVSVAYSQSEGPDLKPKPHTPASQIAMSRRLPRINASDYLQSPGLPYIARRSLKRFRKYYITNLSSKNGSTQGQVITSGAYFEPNGLRPKSIRLETLGSDSGARGVLILEAPQPQKEELSRFRRLSIGDMVAINSELGHFRSIPLETPDGQAHRVPSATPSQTTSYQTPLPLDNVIVLANKILSHRSRHSLHFKTRSWFIQAMWEGLKRLQSLEAPQSTYGVISSFPRSSDTPANIQAPIDGVMKTFGSSLLYFHYRVLMIERKRDHASQKQQYERPHRAVRLKNPKD</sequence>
<feature type="compositionally biased region" description="Basic residues" evidence="1">
    <location>
        <begin position="600"/>
        <end position="609"/>
    </location>
</feature>
<reference evidence="2" key="1">
    <citation type="submission" date="2021-01" db="EMBL/GenBank/DDBJ databases">
        <authorList>
            <person name="Kaushik A."/>
        </authorList>
    </citation>
    <scope>NUCLEOTIDE SEQUENCE</scope>
    <source>
        <strain evidence="2">AG3-1AP</strain>
    </source>
</reference>
<accession>A0A8H2WS75</accession>